<accession>A0A0B6Z8W5</accession>
<dbReference type="AlphaFoldDB" id="A0A0B6Z8W5"/>
<gene>
    <name evidence="1" type="primary">ORF51592</name>
</gene>
<organism evidence="1">
    <name type="scientific">Arion vulgaris</name>
    <dbReference type="NCBI Taxonomy" id="1028688"/>
    <lineage>
        <taxon>Eukaryota</taxon>
        <taxon>Metazoa</taxon>
        <taxon>Spiralia</taxon>
        <taxon>Lophotrochozoa</taxon>
        <taxon>Mollusca</taxon>
        <taxon>Gastropoda</taxon>
        <taxon>Heterobranchia</taxon>
        <taxon>Euthyneura</taxon>
        <taxon>Panpulmonata</taxon>
        <taxon>Eupulmonata</taxon>
        <taxon>Stylommatophora</taxon>
        <taxon>Helicina</taxon>
        <taxon>Arionoidea</taxon>
        <taxon>Arionidae</taxon>
        <taxon>Arion</taxon>
    </lineage>
</organism>
<feature type="non-terminal residue" evidence="1">
    <location>
        <position position="1"/>
    </location>
</feature>
<dbReference type="SUPFAM" id="SSF100950">
    <property type="entry name" value="NagB/RpiA/CoA transferase-like"/>
    <property type="match status" value="1"/>
</dbReference>
<evidence type="ECO:0008006" key="2">
    <source>
        <dbReference type="Google" id="ProtNLM"/>
    </source>
</evidence>
<evidence type="ECO:0000313" key="1">
    <source>
        <dbReference type="EMBL" id="CEK64386.1"/>
    </source>
</evidence>
<dbReference type="Gene3D" id="3.40.50.1360">
    <property type="match status" value="1"/>
</dbReference>
<feature type="non-terminal residue" evidence="1">
    <location>
        <position position="114"/>
    </location>
</feature>
<dbReference type="InterPro" id="IPR037171">
    <property type="entry name" value="NagB/RpiA_transferase-like"/>
</dbReference>
<dbReference type="EMBL" id="HACG01017521">
    <property type="protein sequence ID" value="CEK64386.1"/>
    <property type="molecule type" value="Transcribed_RNA"/>
</dbReference>
<reference evidence="1" key="1">
    <citation type="submission" date="2014-12" db="EMBL/GenBank/DDBJ databases">
        <title>Insight into the proteome of Arion vulgaris.</title>
        <authorList>
            <person name="Aradska J."/>
            <person name="Bulat T."/>
            <person name="Smidak R."/>
            <person name="Sarate P."/>
            <person name="Gangsoo J."/>
            <person name="Sialana F."/>
            <person name="Bilban M."/>
            <person name="Lubec G."/>
        </authorList>
    </citation>
    <scope>NUCLEOTIDE SEQUENCE</scope>
    <source>
        <tissue evidence="1">Skin</tissue>
    </source>
</reference>
<protein>
    <recommendedName>
        <fullName evidence="2">Ribose-5-phosphate isomerase</fullName>
    </recommendedName>
</protein>
<proteinExistence type="predicted"/>
<name>A0A0B6Z8W5_9EUPU</name>
<sequence length="114" mass="12662">TFELFSDNKISNKQTNAMRSSWSVCKHVSLVITNTFLPSLSQLTTIDSPLMTVLLQSHSPFHQHQHRPYSKMFDVFEAGKISAARRAVDENIKKGQVVGIGSGSTIVFAVQRIA</sequence>